<evidence type="ECO:0000256" key="1">
    <source>
        <dbReference type="ARBA" id="ARBA00022729"/>
    </source>
</evidence>
<organism evidence="3 4">
    <name type="scientific">Halalkalibacter oceani</name>
    <dbReference type="NCBI Taxonomy" id="1653776"/>
    <lineage>
        <taxon>Bacteria</taxon>
        <taxon>Bacillati</taxon>
        <taxon>Bacillota</taxon>
        <taxon>Bacilli</taxon>
        <taxon>Bacillales</taxon>
        <taxon>Bacillaceae</taxon>
        <taxon>Halalkalibacter</taxon>
    </lineage>
</organism>
<comment type="caution">
    <text evidence="3">The sequence shown here is derived from an EMBL/GenBank/DDBJ whole genome shotgun (WGS) entry which is preliminary data.</text>
</comment>
<dbReference type="InterPro" id="IPR038404">
    <property type="entry name" value="TRAP_DctP_sf"/>
</dbReference>
<dbReference type="NCBIfam" id="NF037995">
    <property type="entry name" value="TRAP_S1"/>
    <property type="match status" value="1"/>
</dbReference>
<dbReference type="InterPro" id="IPR018389">
    <property type="entry name" value="DctP_fam"/>
</dbReference>
<reference evidence="3" key="1">
    <citation type="submission" date="2022-05" db="EMBL/GenBank/DDBJ databases">
        <title>Comparative Genomics of Spacecraft Associated Microbes.</title>
        <authorList>
            <person name="Tran M.T."/>
            <person name="Wright A."/>
            <person name="Seuylemezian A."/>
            <person name="Eisen J."/>
            <person name="Coil D."/>
        </authorList>
    </citation>
    <scope>NUCLEOTIDE SEQUENCE</scope>
    <source>
        <strain evidence="3">214.1.1</strain>
    </source>
</reference>
<accession>A0A9X2IRK2</accession>
<protein>
    <submittedName>
        <fullName evidence="3">TRAP transporter substrate-binding protein DctP</fullName>
    </submittedName>
</protein>
<dbReference type="EMBL" id="JAMBOL010000041">
    <property type="protein sequence ID" value="MCM3716512.1"/>
    <property type="molecule type" value="Genomic_DNA"/>
</dbReference>
<dbReference type="PANTHER" id="PTHR33376">
    <property type="match status" value="1"/>
</dbReference>
<proteinExistence type="predicted"/>
<dbReference type="PANTHER" id="PTHR33376:SF4">
    <property type="entry name" value="SIALIC ACID-BINDING PERIPLASMIC PROTEIN SIAP"/>
    <property type="match status" value="1"/>
</dbReference>
<feature type="signal peptide" evidence="2">
    <location>
        <begin position="1"/>
        <end position="23"/>
    </location>
</feature>
<keyword evidence="4" id="KW-1185">Reference proteome</keyword>
<gene>
    <name evidence="3" type="primary">dctP</name>
    <name evidence="3" type="ORF">M3202_20920</name>
</gene>
<keyword evidence="1 2" id="KW-0732">Signal</keyword>
<dbReference type="AlphaFoldDB" id="A0A9X2IRK2"/>
<dbReference type="RefSeq" id="WP_251225162.1">
    <property type="nucleotide sequence ID" value="NZ_JAMBOL010000041.1"/>
</dbReference>
<evidence type="ECO:0000313" key="3">
    <source>
        <dbReference type="EMBL" id="MCM3716512.1"/>
    </source>
</evidence>
<name>A0A9X2IRK2_9BACI</name>
<evidence type="ECO:0000313" key="4">
    <source>
        <dbReference type="Proteomes" id="UP001139179"/>
    </source>
</evidence>
<evidence type="ECO:0000256" key="2">
    <source>
        <dbReference type="SAM" id="SignalP"/>
    </source>
</evidence>
<sequence>MKKIVFSLVLFILLIGVSGCGGADESSGASESDSGGDNSEETFEWSLLSFVGMQHPMTEFLIEFSEEITERTNGQLTVTTLPPGELPYEPSEYLRVTGEGGVEMTDTFLPFHSGELNVASISDLPFLMTSFDELEQAMDEVMLPHIEDEFASHGTKLLFWYPWPEQNLWGQKEAVTEVDQLKNLSIRSQSPEQGAFLEKVDAIPVSLDTPEVPAAMERGVIDGVITASLNILGSQWHEFTDWGYFINFLIPPSYIVVNEEAYNELPENIREIVDEVAAEYQEKLPDHIAQIESDYKSTLIEEHGIEINDATEQQMEEFINTFSPYWEQWASEQDPQVGEILQKVRDVLGK</sequence>
<dbReference type="GO" id="GO:0055085">
    <property type="term" value="P:transmembrane transport"/>
    <property type="evidence" value="ECO:0007669"/>
    <property type="project" value="InterPro"/>
</dbReference>
<dbReference type="Proteomes" id="UP001139179">
    <property type="component" value="Unassembled WGS sequence"/>
</dbReference>
<dbReference type="PROSITE" id="PS51257">
    <property type="entry name" value="PROKAR_LIPOPROTEIN"/>
    <property type="match status" value="1"/>
</dbReference>
<dbReference type="Gene3D" id="3.40.190.170">
    <property type="entry name" value="Bacterial extracellular solute-binding protein, family 7"/>
    <property type="match status" value="1"/>
</dbReference>
<dbReference type="Pfam" id="PF03480">
    <property type="entry name" value="DctP"/>
    <property type="match status" value="1"/>
</dbReference>
<feature type="chain" id="PRO_5040927128" evidence="2">
    <location>
        <begin position="24"/>
        <end position="350"/>
    </location>
</feature>